<accession>A0A0K6IQX7</accession>
<dbReference type="RefSeq" id="WP_055464062.1">
    <property type="nucleotide sequence ID" value="NZ_CYHG01000011.1"/>
</dbReference>
<keyword evidence="3" id="KW-1185">Reference proteome</keyword>
<feature type="compositionally biased region" description="Basic and acidic residues" evidence="1">
    <location>
        <begin position="55"/>
        <end position="75"/>
    </location>
</feature>
<feature type="compositionally biased region" description="Polar residues" evidence="1">
    <location>
        <begin position="33"/>
        <end position="54"/>
    </location>
</feature>
<reference evidence="3" key="1">
    <citation type="submission" date="2015-08" db="EMBL/GenBank/DDBJ databases">
        <authorList>
            <person name="Varghese N."/>
        </authorList>
    </citation>
    <scope>NUCLEOTIDE SEQUENCE [LARGE SCALE GENOMIC DNA]</scope>
    <source>
        <strain evidence="3">JCM 18476</strain>
    </source>
</reference>
<organism evidence="2 3">
    <name type="scientific">Marinomonas fungiae</name>
    <dbReference type="NCBI Taxonomy" id="1137284"/>
    <lineage>
        <taxon>Bacteria</taxon>
        <taxon>Pseudomonadati</taxon>
        <taxon>Pseudomonadota</taxon>
        <taxon>Gammaproteobacteria</taxon>
        <taxon>Oceanospirillales</taxon>
        <taxon>Oceanospirillaceae</taxon>
        <taxon>Marinomonas</taxon>
    </lineage>
</organism>
<dbReference type="AlphaFoldDB" id="A0A0K6IQX7"/>
<proteinExistence type="predicted"/>
<evidence type="ECO:0000313" key="2">
    <source>
        <dbReference type="EMBL" id="CUB05494.1"/>
    </source>
</evidence>
<gene>
    <name evidence="2" type="ORF">Ga0061065_11180</name>
</gene>
<protein>
    <submittedName>
        <fullName evidence="2">Uncharacterized protein</fullName>
    </submittedName>
</protein>
<feature type="compositionally biased region" description="Polar residues" evidence="1">
    <location>
        <begin position="79"/>
        <end position="88"/>
    </location>
</feature>
<dbReference type="Proteomes" id="UP000182769">
    <property type="component" value="Unassembled WGS sequence"/>
</dbReference>
<dbReference type="OrthoDB" id="6282430at2"/>
<dbReference type="EMBL" id="CYHG01000011">
    <property type="protein sequence ID" value="CUB05494.1"/>
    <property type="molecule type" value="Genomic_DNA"/>
</dbReference>
<evidence type="ECO:0000313" key="3">
    <source>
        <dbReference type="Proteomes" id="UP000182769"/>
    </source>
</evidence>
<sequence length="247" mass="27408">MININNFISRNSLQSTGVAQNNAGDTVEKVAPSESQSTSGPKISTLAQQLNDAQTRADERDASLDRDALADKADSLRSQLSGSRYQQNKARHDAEVPQTNDPALLERAKQATAFINGNGTNPFARLAPDQLTLIIYDDSGTFTTNERRAALSEQGDQEYAWKAAVVAEMERQWRQNNGDFSEALEGIKEHYNNLPPIEEAQIAGNWRQDIENNIAHAKAQGNQTQPEPQIPSFFEMLFKQNSDSEEE</sequence>
<name>A0A0K6IQX7_9GAMM</name>
<feature type="region of interest" description="Disordered" evidence="1">
    <location>
        <begin position="19"/>
        <end position="100"/>
    </location>
</feature>
<evidence type="ECO:0000256" key="1">
    <source>
        <dbReference type="SAM" id="MobiDB-lite"/>
    </source>
</evidence>